<feature type="region of interest" description="Disordered" evidence="1">
    <location>
        <begin position="1"/>
        <end position="26"/>
    </location>
</feature>
<dbReference type="Proteomes" id="UP001189429">
    <property type="component" value="Unassembled WGS sequence"/>
</dbReference>
<evidence type="ECO:0000256" key="1">
    <source>
        <dbReference type="SAM" id="MobiDB-lite"/>
    </source>
</evidence>
<comment type="caution">
    <text evidence="2">The sequence shown here is derived from an EMBL/GenBank/DDBJ whole genome shotgun (WGS) entry which is preliminary data.</text>
</comment>
<feature type="compositionally biased region" description="Basic residues" evidence="1">
    <location>
        <begin position="1"/>
        <end position="12"/>
    </location>
</feature>
<feature type="non-terminal residue" evidence="2">
    <location>
        <position position="71"/>
    </location>
</feature>
<sequence>AAAALRRRRHRGAAGTGGPSARVPERGLRRGAGLGVRVHVYGGLLRHAALLPAGPGAVAVRSRLRQGARHE</sequence>
<accession>A0ABN9Q9I2</accession>
<evidence type="ECO:0000313" key="3">
    <source>
        <dbReference type="Proteomes" id="UP001189429"/>
    </source>
</evidence>
<reference evidence="2" key="1">
    <citation type="submission" date="2023-10" db="EMBL/GenBank/DDBJ databases">
        <authorList>
            <person name="Chen Y."/>
            <person name="Shah S."/>
            <person name="Dougan E. K."/>
            <person name="Thang M."/>
            <person name="Chan C."/>
        </authorList>
    </citation>
    <scope>NUCLEOTIDE SEQUENCE [LARGE SCALE GENOMIC DNA]</scope>
</reference>
<name>A0ABN9Q9I2_9DINO</name>
<gene>
    <name evidence="2" type="ORF">PCOR1329_LOCUS8167</name>
</gene>
<keyword evidence="3" id="KW-1185">Reference proteome</keyword>
<protein>
    <submittedName>
        <fullName evidence="2">Uncharacterized protein</fullName>
    </submittedName>
</protein>
<proteinExistence type="predicted"/>
<organism evidence="2 3">
    <name type="scientific">Prorocentrum cordatum</name>
    <dbReference type="NCBI Taxonomy" id="2364126"/>
    <lineage>
        <taxon>Eukaryota</taxon>
        <taxon>Sar</taxon>
        <taxon>Alveolata</taxon>
        <taxon>Dinophyceae</taxon>
        <taxon>Prorocentrales</taxon>
        <taxon>Prorocentraceae</taxon>
        <taxon>Prorocentrum</taxon>
    </lineage>
</organism>
<feature type="non-terminal residue" evidence="2">
    <location>
        <position position="1"/>
    </location>
</feature>
<evidence type="ECO:0000313" key="2">
    <source>
        <dbReference type="EMBL" id="CAK0799836.1"/>
    </source>
</evidence>
<dbReference type="EMBL" id="CAUYUJ010002226">
    <property type="protein sequence ID" value="CAK0799836.1"/>
    <property type="molecule type" value="Genomic_DNA"/>
</dbReference>